<sequence length="818" mass="90959">MSAIDMRFRDFFHAALGYEPFAYQERLALQPWPELLEVPTGMGKTAAVVLAWLWKRAQGDPDTPRRLVYCLPMRVLVEQTERNMRTWLARLQAQGAVAQGAASLQVLMGGAEDRLHAEWAERPEQDLILLGTQDMLLSRALMRGYGMSRYQWPVHFALLHNDALWVYDEVQLMGSGLPTSAQLEAFRRHLGTAKPSRSLWVSATLNKDWLKTVDSAPWMATAASLQLSQADWANPALQERTAAGKTLLRLAIDPKAYAKELAEHIAARHLAGTTTLVILNTVERAQTLYDALGKRKPKPTAESLLIHARFRPAERGRLNRQLSDPPGEPGRIIVATQAIEAGVDLSSRTLFTELAPWPSLVQRFGRCNRYGEYNPVGGAEIFWFEPPEAKPYEDQALAAARQKLTGLTRASPAQLPATDGATPLHPVIRRKDFLDLFNTDPDLSGFDVDVSPFIRDADDLDVQVFWRALDRHQNQRPDSSGQPRPEPAELCRAGIGQVKKLLERLKREDRTGGVFLFDTLDRRWLPFTDSERLRPGLVLMLDAAVGGYDPSLGFFPGSTAPVEVLPLEGTAPETGYGDDPRSLLSHPVPLAAHLRDVETAARDLCAALEVPEADAVCRAALWHDAGKAHAAFQAMLRDADPSLDPHELWAKAGGRSQRRPGYWVQDAQGQRIERRHFRHELASMLAWLEQHGAEPEADLIAYLIAAHHGKVRLSLRALPDETGPDDGRLYARGVWAGDALPGLDIPGRETLAPVPALRLDLMQLGEGDMGPSWTGRTQRLLKRYGPFRLAWLEMLVRIADWRASRKEQEEGAGAETGS</sequence>
<dbReference type="InterPro" id="IPR014001">
    <property type="entry name" value="Helicase_ATP-bd"/>
</dbReference>
<dbReference type="InterPro" id="IPR006483">
    <property type="entry name" value="CRISPR-assoc_Cas3_HD"/>
</dbReference>
<name>A0ABP1CA24_9GAMM</name>
<evidence type="ECO:0000256" key="1">
    <source>
        <dbReference type="ARBA" id="ARBA00006847"/>
    </source>
</evidence>
<comment type="similarity">
    <text evidence="2">In the central section; belongs to the CRISPR-associated helicase Cas3 family.</text>
</comment>
<dbReference type="InterPro" id="IPR050547">
    <property type="entry name" value="DEAD_box_RNA_helicases"/>
</dbReference>
<dbReference type="RefSeq" id="WP_348757604.1">
    <property type="nucleotide sequence ID" value="NZ_OZ026884.1"/>
</dbReference>
<evidence type="ECO:0000313" key="11">
    <source>
        <dbReference type="EMBL" id="CAL1241073.1"/>
    </source>
</evidence>
<reference evidence="11 12" key="1">
    <citation type="submission" date="2024-04" db="EMBL/GenBank/DDBJ databases">
        <authorList>
            <person name="Cremers G."/>
        </authorList>
    </citation>
    <scope>NUCLEOTIDE SEQUENCE [LARGE SCALE GENOMIC DNA]</scope>
    <source>
        <strain evidence="11">MeCH1-AG</strain>
    </source>
</reference>
<dbReference type="InterPro" id="IPR054712">
    <property type="entry name" value="Cas3-like_dom"/>
</dbReference>
<evidence type="ECO:0000256" key="7">
    <source>
        <dbReference type="ARBA" id="ARBA00022806"/>
    </source>
</evidence>
<gene>
    <name evidence="11" type="ORF">MECH1_V1_2297</name>
</gene>
<evidence type="ECO:0000256" key="2">
    <source>
        <dbReference type="ARBA" id="ARBA00009046"/>
    </source>
</evidence>
<evidence type="ECO:0000256" key="6">
    <source>
        <dbReference type="ARBA" id="ARBA00022801"/>
    </source>
</evidence>
<dbReference type="PANTHER" id="PTHR47963:SF9">
    <property type="entry name" value="CRISPR-ASSOCIATED ENDONUCLEASE_HELICASE CAS3"/>
    <property type="match status" value="1"/>
</dbReference>
<evidence type="ECO:0000256" key="8">
    <source>
        <dbReference type="ARBA" id="ARBA00022840"/>
    </source>
</evidence>
<evidence type="ECO:0000313" key="12">
    <source>
        <dbReference type="Proteomes" id="UP001497493"/>
    </source>
</evidence>
<dbReference type="Gene3D" id="1.10.3210.30">
    <property type="match status" value="1"/>
</dbReference>
<accession>A0ABP1CA24</accession>
<organism evidence="11 12">
    <name type="scientific">Candidatus Methylocalor cossyra</name>
    <dbReference type="NCBI Taxonomy" id="3108543"/>
    <lineage>
        <taxon>Bacteria</taxon>
        <taxon>Pseudomonadati</taxon>
        <taxon>Pseudomonadota</taxon>
        <taxon>Gammaproteobacteria</taxon>
        <taxon>Methylococcales</taxon>
        <taxon>Methylococcaceae</taxon>
        <taxon>Candidatus Methylocalor</taxon>
    </lineage>
</organism>
<dbReference type="Pfam" id="PF18019">
    <property type="entry name" value="Cas3_HD"/>
    <property type="match status" value="1"/>
</dbReference>
<dbReference type="SMART" id="SM00490">
    <property type="entry name" value="HELICc"/>
    <property type="match status" value="1"/>
</dbReference>
<feature type="domain" description="HD Cas3-type" evidence="10">
    <location>
        <begin position="583"/>
        <end position="802"/>
    </location>
</feature>
<dbReference type="GO" id="GO:0004519">
    <property type="term" value="F:endonuclease activity"/>
    <property type="evidence" value="ECO:0007669"/>
    <property type="project" value="UniProtKB-KW"/>
</dbReference>
<evidence type="ECO:0000256" key="3">
    <source>
        <dbReference type="ARBA" id="ARBA00022722"/>
    </source>
</evidence>
<dbReference type="PANTHER" id="PTHR47963">
    <property type="entry name" value="DEAD-BOX ATP-DEPENDENT RNA HELICASE 47, MITOCHONDRIAL"/>
    <property type="match status" value="1"/>
</dbReference>
<dbReference type="InterPro" id="IPR027417">
    <property type="entry name" value="P-loop_NTPase"/>
</dbReference>
<keyword evidence="12" id="KW-1185">Reference proteome</keyword>
<keyword evidence="7" id="KW-0347">Helicase</keyword>
<dbReference type="EMBL" id="OZ026884">
    <property type="protein sequence ID" value="CAL1241073.1"/>
    <property type="molecule type" value="Genomic_DNA"/>
</dbReference>
<proteinExistence type="inferred from homology"/>
<protein>
    <submittedName>
        <fullName evidence="11">CRISPR-associated endonuclease/helicase Cas3</fullName>
    </submittedName>
</protein>
<dbReference type="NCBIfam" id="TIGR01587">
    <property type="entry name" value="cas3_core"/>
    <property type="match status" value="1"/>
</dbReference>
<comment type="similarity">
    <text evidence="1">In the N-terminal section; belongs to the CRISPR-associated nuclease Cas3-HD family.</text>
</comment>
<dbReference type="SUPFAM" id="SSF52540">
    <property type="entry name" value="P-loop containing nucleoside triphosphate hydrolases"/>
    <property type="match status" value="1"/>
</dbReference>
<keyword evidence="5" id="KW-0547">Nucleotide-binding</keyword>
<keyword evidence="11" id="KW-0255">Endonuclease</keyword>
<dbReference type="InterPro" id="IPR038257">
    <property type="entry name" value="CRISPR-assoc_Cas3_HD_sf"/>
</dbReference>
<dbReference type="SMART" id="SM00487">
    <property type="entry name" value="DEXDc"/>
    <property type="match status" value="1"/>
</dbReference>
<evidence type="ECO:0000256" key="5">
    <source>
        <dbReference type="ARBA" id="ARBA00022741"/>
    </source>
</evidence>
<dbReference type="Pfam" id="PF22590">
    <property type="entry name" value="Cas3-like_C_2"/>
    <property type="match status" value="1"/>
</dbReference>
<dbReference type="InterPro" id="IPR011545">
    <property type="entry name" value="DEAD/DEAH_box_helicase_dom"/>
</dbReference>
<keyword evidence="6" id="KW-0378">Hydrolase</keyword>
<dbReference type="SUPFAM" id="SSF109604">
    <property type="entry name" value="HD-domain/PDEase-like"/>
    <property type="match status" value="1"/>
</dbReference>
<dbReference type="InterPro" id="IPR006474">
    <property type="entry name" value="Helicase_Cas3_CRISPR-ass_core"/>
</dbReference>
<dbReference type="Pfam" id="PF00270">
    <property type="entry name" value="DEAD"/>
    <property type="match status" value="1"/>
</dbReference>
<keyword evidence="9" id="KW-0051">Antiviral defense</keyword>
<dbReference type="PROSITE" id="PS51643">
    <property type="entry name" value="HD_CAS3"/>
    <property type="match status" value="1"/>
</dbReference>
<evidence type="ECO:0000259" key="10">
    <source>
        <dbReference type="PROSITE" id="PS51643"/>
    </source>
</evidence>
<dbReference type="Proteomes" id="UP001497493">
    <property type="component" value="Chromosome"/>
</dbReference>
<evidence type="ECO:0000256" key="4">
    <source>
        <dbReference type="ARBA" id="ARBA00022723"/>
    </source>
</evidence>
<dbReference type="Gene3D" id="3.40.50.300">
    <property type="entry name" value="P-loop containing nucleotide triphosphate hydrolases"/>
    <property type="match status" value="2"/>
</dbReference>
<keyword evidence="8" id="KW-0067">ATP-binding</keyword>
<keyword evidence="4" id="KW-0479">Metal-binding</keyword>
<evidence type="ECO:0000256" key="9">
    <source>
        <dbReference type="ARBA" id="ARBA00023118"/>
    </source>
</evidence>
<keyword evidence="3" id="KW-0540">Nuclease</keyword>
<dbReference type="NCBIfam" id="TIGR01596">
    <property type="entry name" value="cas3_HD"/>
    <property type="match status" value="1"/>
</dbReference>
<dbReference type="InterPro" id="IPR001650">
    <property type="entry name" value="Helicase_C-like"/>
</dbReference>